<organism evidence="1 2">
    <name type="scientific">Fictibacillus enclensis</name>
    <dbReference type="NCBI Taxonomy" id="1017270"/>
    <lineage>
        <taxon>Bacteria</taxon>
        <taxon>Bacillati</taxon>
        <taxon>Bacillota</taxon>
        <taxon>Bacilli</taxon>
        <taxon>Bacillales</taxon>
        <taxon>Fictibacillaceae</taxon>
        <taxon>Fictibacillus</taxon>
    </lineage>
</organism>
<evidence type="ECO:0000313" key="1">
    <source>
        <dbReference type="EMBL" id="KSU81987.1"/>
    </source>
</evidence>
<reference evidence="1 2" key="1">
    <citation type="journal article" date="2014" name="Antonie Van Leeuwenhoek">
        <title>Fictibacillus enclensis sp. nov., isolated from marine sediment.</title>
        <authorList>
            <person name="Dastager S.G."/>
            <person name="Mawlankar R."/>
            <person name="Srinivasan K."/>
            <person name="Tang S.K."/>
            <person name="Lee J.C."/>
            <person name="Ramana V.V."/>
            <person name="Shouche Y.S."/>
        </authorList>
    </citation>
    <scope>NUCLEOTIDE SEQUENCE [LARGE SCALE GENOMIC DNA]</scope>
    <source>
        <strain evidence="1 2">NIO-1003</strain>
    </source>
</reference>
<keyword evidence="2" id="KW-1185">Reference proteome</keyword>
<dbReference type="EMBL" id="LNQN01000005">
    <property type="protein sequence ID" value="KSU81987.1"/>
    <property type="molecule type" value="Genomic_DNA"/>
</dbReference>
<gene>
    <name evidence="1" type="ORF">AS030_17050</name>
</gene>
<comment type="caution">
    <text evidence="1">The sequence shown here is derived from an EMBL/GenBank/DDBJ whole genome shotgun (WGS) entry which is preliminary data.</text>
</comment>
<sequence>MAILRTGPFLIPDSTCNGNPITHLFVSLANLSNRTLDANVRIDQSLATARRYPSDPVLPNDPITPLAPTDPVRILRRSLVLRSYQIATVPPPLDDGEVTANAKATTDPLVLIVTISGDVELTADEIEVSVTGGFSSDGSSLEDAEPTIFFRHGDFVLVRDDDDEDESSSSSSSN</sequence>
<dbReference type="OrthoDB" id="2974780at2"/>
<evidence type="ECO:0000313" key="2">
    <source>
        <dbReference type="Proteomes" id="UP000054099"/>
    </source>
</evidence>
<protein>
    <submittedName>
        <fullName evidence="1">Uncharacterized protein</fullName>
    </submittedName>
</protein>
<name>A0A0V8J4T1_9BACL</name>
<dbReference type="AlphaFoldDB" id="A0A0V8J4T1"/>
<proteinExistence type="predicted"/>
<dbReference type="RefSeq" id="WP_061973828.1">
    <property type="nucleotide sequence ID" value="NZ_FMAV01000003.1"/>
</dbReference>
<accession>A0A0V8J4T1</accession>
<dbReference type="Proteomes" id="UP000054099">
    <property type="component" value="Unassembled WGS sequence"/>
</dbReference>